<sequence>MGSAAVHRSFVVVDVESYGDPTRTTHDRLVLRDGMYRVLREAFAECDLPWSEDDVDDAGDSLLAIVPPEVPKAVLADHLPSRLAAGLRRHNAAHAAGARMRVRMALHAGELAYDARGQNGPGLILVHRILDAAAAKQALRDSTATLVLIVSDWFYDAVVSQDPATHPGDYRPVPVEVKEVRGKAWVRLVDGHPTTRPTAGAAGRRAAPARPLTLAELGPLVAVLLRTPGFDTREGRDLVLRELPFAASVPRHGADRPDAVSIVRTCAHYPGGLTALVEVIRFYAAGTTEMAELDALMGEQDDDV</sequence>
<proteinExistence type="predicted"/>
<evidence type="ECO:0000313" key="3">
    <source>
        <dbReference type="Proteomes" id="UP001595833"/>
    </source>
</evidence>
<evidence type="ECO:0000259" key="1">
    <source>
        <dbReference type="Pfam" id="PF19956"/>
    </source>
</evidence>
<keyword evidence="3" id="KW-1185">Reference proteome</keyword>
<dbReference type="RefSeq" id="WP_344035538.1">
    <property type="nucleotide sequence ID" value="NZ_BAAAKE010000003.1"/>
</dbReference>
<name>A0ABV9YCU0_9PSEU</name>
<comment type="caution">
    <text evidence="2">The sequence shown here is derived from an EMBL/GenBank/DDBJ whole genome shotgun (WGS) entry which is preliminary data.</text>
</comment>
<protein>
    <recommendedName>
        <fullName evidence="1">Effector-associated domain-containing protein</fullName>
    </recommendedName>
</protein>
<feature type="domain" description="Effector-associated" evidence="1">
    <location>
        <begin position="221"/>
        <end position="297"/>
    </location>
</feature>
<evidence type="ECO:0000313" key="2">
    <source>
        <dbReference type="EMBL" id="MFC5059542.1"/>
    </source>
</evidence>
<gene>
    <name evidence="2" type="ORF">ACFPFM_37995</name>
</gene>
<dbReference type="Pfam" id="PF19956">
    <property type="entry name" value="EAD2"/>
    <property type="match status" value="1"/>
</dbReference>
<dbReference type="Proteomes" id="UP001595833">
    <property type="component" value="Unassembled WGS sequence"/>
</dbReference>
<organism evidence="2 3">
    <name type="scientific">Saccharothrix xinjiangensis</name>
    <dbReference type="NCBI Taxonomy" id="204798"/>
    <lineage>
        <taxon>Bacteria</taxon>
        <taxon>Bacillati</taxon>
        <taxon>Actinomycetota</taxon>
        <taxon>Actinomycetes</taxon>
        <taxon>Pseudonocardiales</taxon>
        <taxon>Pseudonocardiaceae</taxon>
        <taxon>Saccharothrix</taxon>
    </lineage>
</organism>
<accession>A0ABV9YCU0</accession>
<dbReference type="EMBL" id="JBHSJB010000042">
    <property type="protein sequence ID" value="MFC5059542.1"/>
    <property type="molecule type" value="Genomic_DNA"/>
</dbReference>
<dbReference type="InterPro" id="IPR045431">
    <property type="entry name" value="EAD2"/>
</dbReference>
<reference evidence="3" key="1">
    <citation type="journal article" date="2019" name="Int. J. Syst. Evol. Microbiol.">
        <title>The Global Catalogue of Microorganisms (GCM) 10K type strain sequencing project: providing services to taxonomists for standard genome sequencing and annotation.</title>
        <authorList>
            <consortium name="The Broad Institute Genomics Platform"/>
            <consortium name="The Broad Institute Genome Sequencing Center for Infectious Disease"/>
            <person name="Wu L."/>
            <person name="Ma J."/>
        </authorList>
    </citation>
    <scope>NUCLEOTIDE SEQUENCE [LARGE SCALE GENOMIC DNA]</scope>
    <source>
        <strain evidence="3">KCTC 12848</strain>
    </source>
</reference>